<dbReference type="Proteomes" id="UP000327493">
    <property type="component" value="Chromosome 6"/>
</dbReference>
<feature type="region of interest" description="Disordered" evidence="1">
    <location>
        <begin position="85"/>
        <end position="107"/>
    </location>
</feature>
<keyword evidence="3" id="KW-1185">Reference proteome</keyword>
<sequence length="107" mass="12043">MMVTIDLKLHLAKRTKFKSSGGPFAYYDVYLYRAPKTKPRTPNGHCAKTVNGRSKAKGRVLRWEDDTYSPSPPCSICSPVSTHSLPASMNNELQRSRLRTLNPHGPR</sequence>
<proteinExistence type="predicted"/>
<gene>
    <name evidence="2" type="ORF">FQN60_017287</name>
</gene>
<accession>A0A5J5DF36</accession>
<dbReference type="EMBL" id="VOFY01000006">
    <property type="protein sequence ID" value="KAA8591913.1"/>
    <property type="molecule type" value="Genomic_DNA"/>
</dbReference>
<protein>
    <submittedName>
        <fullName evidence="2">Uncharacterized protein</fullName>
    </submittedName>
</protein>
<evidence type="ECO:0000256" key="1">
    <source>
        <dbReference type="SAM" id="MobiDB-lite"/>
    </source>
</evidence>
<name>A0A5J5DF36_9PERO</name>
<dbReference type="AlphaFoldDB" id="A0A5J5DF36"/>
<reference evidence="2 3" key="1">
    <citation type="submission" date="2019-08" db="EMBL/GenBank/DDBJ databases">
        <title>A chromosome-level genome assembly, high-density linkage maps, and genome scans reveal the genomic architecture of hybrid incompatibilities underlying speciation via character displacement in darters (Percidae: Etheostominae).</title>
        <authorList>
            <person name="Moran R.L."/>
            <person name="Catchen J.M."/>
            <person name="Fuller R.C."/>
        </authorList>
    </citation>
    <scope>NUCLEOTIDE SEQUENCE [LARGE SCALE GENOMIC DNA]</scope>
    <source>
        <strain evidence="2">EspeVRDwgs_2016</strain>
        <tissue evidence="2">Muscle</tissue>
    </source>
</reference>
<evidence type="ECO:0000313" key="2">
    <source>
        <dbReference type="EMBL" id="KAA8591913.1"/>
    </source>
</evidence>
<evidence type="ECO:0000313" key="3">
    <source>
        <dbReference type="Proteomes" id="UP000327493"/>
    </source>
</evidence>
<comment type="caution">
    <text evidence="2">The sequence shown here is derived from an EMBL/GenBank/DDBJ whole genome shotgun (WGS) entry which is preliminary data.</text>
</comment>
<organism evidence="2 3">
    <name type="scientific">Etheostoma spectabile</name>
    <name type="common">orangethroat darter</name>
    <dbReference type="NCBI Taxonomy" id="54343"/>
    <lineage>
        <taxon>Eukaryota</taxon>
        <taxon>Metazoa</taxon>
        <taxon>Chordata</taxon>
        <taxon>Craniata</taxon>
        <taxon>Vertebrata</taxon>
        <taxon>Euteleostomi</taxon>
        <taxon>Actinopterygii</taxon>
        <taxon>Neopterygii</taxon>
        <taxon>Teleostei</taxon>
        <taxon>Neoteleostei</taxon>
        <taxon>Acanthomorphata</taxon>
        <taxon>Eupercaria</taxon>
        <taxon>Perciformes</taxon>
        <taxon>Percoidei</taxon>
        <taxon>Percidae</taxon>
        <taxon>Etheostomatinae</taxon>
        <taxon>Etheostoma</taxon>
    </lineage>
</organism>